<sequence length="405" mass="44139">MGKQVSQSSNPQRDVTHTRDPRCGYAQVTRTLAAFSVFKLRLSHKRPETSIDRRRLRTQTLADGDGRYEAFRIWSRRGTPFVPHAGGVPRVYTVAANSQTRRLPTLDRTGTCGFKSVADVGRGMSRRSVMFSPGDRPDLMRKAPSTGADTIVFDLEDAVAPARKEEARDAVHEVLSDPEFDPDAEVCVRVNLGQATAADFDVILDDSLRLDAVMVPKVSGLDDVVRIEERTTQAGFDLPVLALVESAAGVLNASSIAAASATDALVFGAEDLAADIGATRTDEGTEVLYAREHVVLAASAADVDAIDTVYTDFEDSDGLRDETEFALTLGYDGKMAIHPTQVDVINEAFTPDAERIEWARAVLDARDEAESAGRGVFRVEGEMIDAPLITQAERVRERARAAEEW</sequence>
<dbReference type="PATRIC" id="fig|1210908.3.peg.443"/>
<feature type="compositionally biased region" description="Polar residues" evidence="4">
    <location>
        <begin position="1"/>
        <end position="13"/>
    </location>
</feature>
<evidence type="ECO:0000256" key="4">
    <source>
        <dbReference type="SAM" id="MobiDB-lite"/>
    </source>
</evidence>
<dbReference type="InterPro" id="IPR015813">
    <property type="entry name" value="Pyrv/PenolPyrv_kinase-like_dom"/>
</dbReference>
<evidence type="ECO:0000256" key="1">
    <source>
        <dbReference type="ARBA" id="ARBA00001946"/>
    </source>
</evidence>
<evidence type="ECO:0000313" key="6">
    <source>
        <dbReference type="EMBL" id="EJN61423.1"/>
    </source>
</evidence>
<dbReference type="InterPro" id="IPR040442">
    <property type="entry name" value="Pyrv_kinase-like_dom_sf"/>
</dbReference>
<evidence type="ECO:0000259" key="5">
    <source>
        <dbReference type="Pfam" id="PF03328"/>
    </source>
</evidence>
<dbReference type="PANTHER" id="PTHR32308">
    <property type="entry name" value="LYASE BETA SUBUNIT, PUTATIVE (AFU_ORTHOLOGUE AFUA_4G13030)-RELATED"/>
    <property type="match status" value="1"/>
</dbReference>
<dbReference type="EMBL" id="ALJD01000002">
    <property type="protein sequence ID" value="EJN61423.1"/>
    <property type="molecule type" value="Genomic_DNA"/>
</dbReference>
<keyword evidence="2" id="KW-0479">Metal-binding</keyword>
<dbReference type="Gene3D" id="3.20.20.60">
    <property type="entry name" value="Phosphoenolpyruvate-binding domains"/>
    <property type="match status" value="1"/>
</dbReference>
<dbReference type="PANTHER" id="PTHR32308:SF0">
    <property type="entry name" value="HPCH_HPAI ALDOLASE_CITRATE LYASE DOMAIN-CONTAINING PROTEIN"/>
    <property type="match status" value="1"/>
</dbReference>
<evidence type="ECO:0000256" key="3">
    <source>
        <dbReference type="ARBA" id="ARBA00022842"/>
    </source>
</evidence>
<comment type="cofactor">
    <cofactor evidence="1">
        <name>Mg(2+)</name>
        <dbReference type="ChEBI" id="CHEBI:18420"/>
    </cofactor>
</comment>
<evidence type="ECO:0000313" key="7">
    <source>
        <dbReference type="Proteomes" id="UP000007813"/>
    </source>
</evidence>
<comment type="caution">
    <text evidence="6">The sequence shown here is derived from an EMBL/GenBank/DDBJ whole genome shotgun (WGS) entry which is preliminary data.</text>
</comment>
<gene>
    <name evidence="6" type="ORF">HSB1_04640</name>
</gene>
<keyword evidence="3" id="KW-0460">Magnesium</keyword>
<dbReference type="SUPFAM" id="SSF51621">
    <property type="entry name" value="Phosphoenolpyruvate/pyruvate domain"/>
    <property type="match status" value="1"/>
</dbReference>
<reference evidence="6 7" key="1">
    <citation type="journal article" date="2012" name="J. Bacteriol.">
        <title>Draft Genome Sequence of the Extremely Halophilic Archaeon Halogranum salarium B-1T.</title>
        <authorList>
            <person name="Kim K.K."/>
            <person name="Lee K.C."/>
            <person name="Lee J.S."/>
        </authorList>
    </citation>
    <scope>NUCLEOTIDE SEQUENCE [LARGE SCALE GENOMIC DNA]</scope>
    <source>
        <strain evidence="6 7">B-1</strain>
    </source>
</reference>
<keyword evidence="6" id="KW-0456">Lyase</keyword>
<organism evidence="6 7">
    <name type="scientific">Halogranum salarium B-1</name>
    <dbReference type="NCBI Taxonomy" id="1210908"/>
    <lineage>
        <taxon>Archaea</taxon>
        <taxon>Methanobacteriati</taxon>
        <taxon>Methanobacteriota</taxon>
        <taxon>Stenosarchaea group</taxon>
        <taxon>Halobacteria</taxon>
        <taxon>Halobacteriales</taxon>
        <taxon>Haloferacaceae</taxon>
    </lineage>
</organism>
<dbReference type="InterPro" id="IPR005000">
    <property type="entry name" value="Aldolase/citrate-lyase_domain"/>
</dbReference>
<dbReference type="GO" id="GO:0016829">
    <property type="term" value="F:lyase activity"/>
    <property type="evidence" value="ECO:0007669"/>
    <property type="project" value="UniProtKB-KW"/>
</dbReference>
<name>J3A764_9EURY</name>
<dbReference type="Pfam" id="PF03328">
    <property type="entry name" value="HpcH_HpaI"/>
    <property type="match status" value="1"/>
</dbReference>
<dbReference type="Proteomes" id="UP000007813">
    <property type="component" value="Unassembled WGS sequence"/>
</dbReference>
<dbReference type="GO" id="GO:0000287">
    <property type="term" value="F:magnesium ion binding"/>
    <property type="evidence" value="ECO:0007669"/>
    <property type="project" value="TreeGrafter"/>
</dbReference>
<protein>
    <submittedName>
        <fullName evidence="6">Citrate (Pro-3S)-lyase</fullName>
    </submittedName>
</protein>
<dbReference type="eggNOG" id="arCOG00760">
    <property type="taxonomic scope" value="Archaea"/>
</dbReference>
<evidence type="ECO:0000256" key="2">
    <source>
        <dbReference type="ARBA" id="ARBA00022723"/>
    </source>
</evidence>
<feature type="domain" description="HpcH/HpaI aldolase/citrate lyase" evidence="5">
    <location>
        <begin position="127"/>
        <end position="339"/>
    </location>
</feature>
<dbReference type="AlphaFoldDB" id="J3A764"/>
<accession>J3A764</accession>
<proteinExistence type="predicted"/>
<dbReference type="GO" id="GO:0006107">
    <property type="term" value="P:oxaloacetate metabolic process"/>
    <property type="evidence" value="ECO:0007669"/>
    <property type="project" value="TreeGrafter"/>
</dbReference>
<feature type="region of interest" description="Disordered" evidence="4">
    <location>
        <begin position="1"/>
        <end position="22"/>
    </location>
</feature>